<comment type="subcellular location">
    <subcellularLocation>
        <location evidence="1">Cell membrane</location>
        <topology evidence="1">Multi-pass membrane protein</topology>
    </subcellularLocation>
</comment>
<dbReference type="InterPro" id="IPR011014">
    <property type="entry name" value="MscS_channel_TM-2"/>
</dbReference>
<keyword evidence="4 7" id="KW-0812">Transmembrane</keyword>
<dbReference type="Gene3D" id="1.10.287.1260">
    <property type="match status" value="1"/>
</dbReference>
<feature type="transmembrane region" description="Helical" evidence="7">
    <location>
        <begin position="54"/>
        <end position="76"/>
    </location>
</feature>
<evidence type="ECO:0000256" key="3">
    <source>
        <dbReference type="ARBA" id="ARBA00022475"/>
    </source>
</evidence>
<dbReference type="GO" id="GO:0008381">
    <property type="term" value="F:mechanosensitive monoatomic ion channel activity"/>
    <property type="evidence" value="ECO:0007669"/>
    <property type="project" value="UniProtKB-ARBA"/>
</dbReference>
<feature type="domain" description="Mechanosensitive ion channel MscS C-terminal" evidence="9">
    <location>
        <begin position="297"/>
        <end position="384"/>
    </location>
</feature>
<dbReference type="SUPFAM" id="SSF50182">
    <property type="entry name" value="Sm-like ribonucleoproteins"/>
    <property type="match status" value="1"/>
</dbReference>
<dbReference type="InterPro" id="IPR049142">
    <property type="entry name" value="MS_channel_1st"/>
</dbReference>
<dbReference type="InterPro" id="IPR023408">
    <property type="entry name" value="MscS_beta-dom_sf"/>
</dbReference>
<name>A0A6S6TQF0_9BACT</name>
<feature type="transmembrane region" description="Helical" evidence="7">
    <location>
        <begin position="141"/>
        <end position="164"/>
    </location>
</feature>
<feature type="transmembrane region" description="Helical" evidence="7">
    <location>
        <begin position="111"/>
        <end position="129"/>
    </location>
</feature>
<evidence type="ECO:0000256" key="6">
    <source>
        <dbReference type="ARBA" id="ARBA00023136"/>
    </source>
</evidence>
<dbReference type="SUPFAM" id="SSF82861">
    <property type="entry name" value="Mechanosensitive channel protein MscS (YggB), transmembrane region"/>
    <property type="match status" value="1"/>
</dbReference>
<dbReference type="Pfam" id="PF21082">
    <property type="entry name" value="MS_channel_3rd"/>
    <property type="match status" value="1"/>
</dbReference>
<dbReference type="InterPro" id="IPR049278">
    <property type="entry name" value="MS_channel_C"/>
</dbReference>
<dbReference type="Pfam" id="PF00924">
    <property type="entry name" value="MS_channel_2nd"/>
    <property type="match status" value="1"/>
</dbReference>
<dbReference type="PANTHER" id="PTHR43634:SF2">
    <property type="entry name" value="LOW CONDUCTANCE MECHANOSENSITIVE CHANNEL YNAI"/>
    <property type="match status" value="1"/>
</dbReference>
<dbReference type="InterPro" id="IPR006685">
    <property type="entry name" value="MscS_channel_2nd"/>
</dbReference>
<dbReference type="SUPFAM" id="SSF82689">
    <property type="entry name" value="Mechanosensitive channel protein MscS (YggB), C-terminal domain"/>
    <property type="match status" value="1"/>
</dbReference>
<evidence type="ECO:0000256" key="4">
    <source>
        <dbReference type="ARBA" id="ARBA00022692"/>
    </source>
</evidence>
<feature type="domain" description="Mechanosensitive ion channel MscS" evidence="8">
    <location>
        <begin position="224"/>
        <end position="291"/>
    </location>
</feature>
<comment type="similarity">
    <text evidence="2">Belongs to the MscS (TC 1.A.23) family.</text>
</comment>
<evidence type="ECO:0000259" key="9">
    <source>
        <dbReference type="Pfam" id="PF21082"/>
    </source>
</evidence>
<feature type="transmembrane region" description="Helical" evidence="7">
    <location>
        <begin position="176"/>
        <end position="196"/>
    </location>
</feature>
<accession>A0A6S6TQF0</accession>
<dbReference type="InterPro" id="IPR010920">
    <property type="entry name" value="LSM_dom_sf"/>
</dbReference>
<evidence type="ECO:0000256" key="7">
    <source>
        <dbReference type="SAM" id="Phobius"/>
    </source>
</evidence>
<evidence type="ECO:0000256" key="1">
    <source>
        <dbReference type="ARBA" id="ARBA00004651"/>
    </source>
</evidence>
<organism evidence="11">
    <name type="scientific">uncultured Sulfurovum sp</name>
    <dbReference type="NCBI Taxonomy" id="269237"/>
    <lineage>
        <taxon>Bacteria</taxon>
        <taxon>Pseudomonadati</taxon>
        <taxon>Campylobacterota</taxon>
        <taxon>Epsilonproteobacteria</taxon>
        <taxon>Campylobacterales</taxon>
        <taxon>Sulfurovaceae</taxon>
        <taxon>Sulfurovum</taxon>
        <taxon>environmental samples</taxon>
    </lineage>
</organism>
<dbReference type="Gene3D" id="2.30.30.60">
    <property type="match status" value="1"/>
</dbReference>
<dbReference type="InterPro" id="IPR011066">
    <property type="entry name" value="MscS_channel_C_sf"/>
</dbReference>
<evidence type="ECO:0000256" key="2">
    <source>
        <dbReference type="ARBA" id="ARBA00008017"/>
    </source>
</evidence>
<evidence type="ECO:0000256" key="5">
    <source>
        <dbReference type="ARBA" id="ARBA00022989"/>
    </source>
</evidence>
<dbReference type="PANTHER" id="PTHR43634">
    <property type="entry name" value="OW CONDUCTANCE MECHANOSENSITIVE CHANNEL"/>
    <property type="match status" value="1"/>
</dbReference>
<evidence type="ECO:0000259" key="10">
    <source>
        <dbReference type="Pfam" id="PF21088"/>
    </source>
</evidence>
<protein>
    <submittedName>
        <fullName evidence="11">Potassium efflux system KefA protein / Small-conductance mechanosensitive channel</fullName>
    </submittedName>
</protein>
<evidence type="ECO:0000259" key="8">
    <source>
        <dbReference type="Pfam" id="PF00924"/>
    </source>
</evidence>
<dbReference type="GO" id="GO:0005886">
    <property type="term" value="C:plasma membrane"/>
    <property type="evidence" value="ECO:0007669"/>
    <property type="project" value="UniProtKB-SubCell"/>
</dbReference>
<sequence>MLKIKTKRAWLMTENNTTQTQEIIETLDIDFFPQVQNLLNQLYQNENFSFLSELYFNLPLANIVTAFFSLFFFLTLRKLFATLTLKVLQPLTKRTETYYDDRILSALKGPLSFVFVIIGVRLFFALLFVDTKFIEQLIDAMIVYNLFWAIYSFVHALRGAVYHFTKRFNPELAHEVGNFILTIIRGIILAIGLGAILQVWGINVAGLVAGLGIGGLAFALAAKDTAANLFGSIALLLDNSIRIGEWIKIGEVEGTVEDIGMRTTKIRAFGKALITLPNQVIANSPIQNFSRRGVRRIKMTLGLTYNTNSEQMKHILTDIKTMLRSHNDIAQKETMLVNFTSFDDSSLGIFIYTFTNTSNWGKYMEIQEDINLKIMKIIEDNNSDFAFPSQSLYVEKLPSNEPNIPQ</sequence>
<dbReference type="AlphaFoldDB" id="A0A6S6TQF0"/>
<keyword evidence="5 7" id="KW-1133">Transmembrane helix</keyword>
<dbReference type="Pfam" id="PF21088">
    <property type="entry name" value="MS_channel_1st"/>
    <property type="match status" value="1"/>
</dbReference>
<keyword evidence="6 7" id="KW-0472">Membrane</keyword>
<gene>
    <name evidence="11" type="ORF">HELGO_WM1771</name>
</gene>
<dbReference type="EMBL" id="CACVAX010000059">
    <property type="protein sequence ID" value="CAA6821515.1"/>
    <property type="molecule type" value="Genomic_DNA"/>
</dbReference>
<feature type="transmembrane region" description="Helical" evidence="7">
    <location>
        <begin position="202"/>
        <end position="222"/>
    </location>
</feature>
<dbReference type="Gene3D" id="3.30.70.100">
    <property type="match status" value="1"/>
</dbReference>
<dbReference type="InterPro" id="IPR045042">
    <property type="entry name" value="YnaI-like"/>
</dbReference>
<keyword evidence="3" id="KW-1003">Cell membrane</keyword>
<reference evidence="11" key="1">
    <citation type="submission" date="2020-01" db="EMBL/GenBank/DDBJ databases">
        <authorList>
            <person name="Meier V. D."/>
            <person name="Meier V D."/>
        </authorList>
    </citation>
    <scope>NUCLEOTIDE SEQUENCE</scope>
    <source>
        <strain evidence="11">HLG_WM_MAG_04</strain>
    </source>
</reference>
<proteinExistence type="inferred from homology"/>
<feature type="domain" description="Mechanosensitive ion channel transmembrane helices 2/3" evidence="10">
    <location>
        <begin position="182"/>
        <end position="223"/>
    </location>
</feature>
<evidence type="ECO:0000313" key="11">
    <source>
        <dbReference type="EMBL" id="CAA6821515.1"/>
    </source>
</evidence>